<dbReference type="SUPFAM" id="SSF52172">
    <property type="entry name" value="CheY-like"/>
    <property type="match status" value="1"/>
</dbReference>
<keyword evidence="2" id="KW-1185">Reference proteome</keyword>
<dbReference type="Gene3D" id="3.40.50.2300">
    <property type="match status" value="1"/>
</dbReference>
<accession>A0ABX0JL35</accession>
<comment type="caution">
    <text evidence="1">The sequence shown here is derived from an EMBL/GenBank/DDBJ whole genome shotgun (WGS) entry which is preliminary data.</text>
</comment>
<dbReference type="Proteomes" id="UP001165962">
    <property type="component" value="Unassembled WGS sequence"/>
</dbReference>
<proteinExistence type="predicted"/>
<dbReference type="EMBL" id="JAAOIW010000023">
    <property type="protein sequence ID" value="NHN34856.1"/>
    <property type="molecule type" value="Genomic_DNA"/>
</dbReference>
<protein>
    <submittedName>
        <fullName evidence="1">Response regulator</fullName>
    </submittedName>
</protein>
<evidence type="ECO:0000313" key="2">
    <source>
        <dbReference type="Proteomes" id="UP001165962"/>
    </source>
</evidence>
<reference evidence="1" key="1">
    <citation type="submission" date="2020-03" db="EMBL/GenBank/DDBJ databases">
        <title>Draft sequencing of Paenibacilllus sp. S3N08.</title>
        <authorList>
            <person name="Kim D.-U."/>
        </authorList>
    </citation>
    <scope>NUCLEOTIDE SEQUENCE</scope>
    <source>
        <strain evidence="1">S3N08</strain>
    </source>
</reference>
<name>A0ABX0JL35_9BACL</name>
<evidence type="ECO:0000313" key="1">
    <source>
        <dbReference type="EMBL" id="NHN34856.1"/>
    </source>
</evidence>
<sequence>MNILMIEDDQNKIKQIVDELNNVYPSITITRRNSFQSGLKEILGNRQKYKLLILDMSMPTFDISNKETGGRLRPFAGKDILRQMYRKNIFIPTVVVTQFENFGELIENVTLSQLNIELKESFSNIYMGTVYYNAAQDNWKQDLIKYIDKYTKESEQISG</sequence>
<dbReference type="InterPro" id="IPR011006">
    <property type="entry name" value="CheY-like_superfamily"/>
</dbReference>
<gene>
    <name evidence="1" type="ORF">G9U52_34495</name>
</gene>
<organism evidence="1 2">
    <name type="scientific">Paenibacillus agricola</name>
    <dbReference type="NCBI Taxonomy" id="2716264"/>
    <lineage>
        <taxon>Bacteria</taxon>
        <taxon>Bacillati</taxon>
        <taxon>Bacillota</taxon>
        <taxon>Bacilli</taxon>
        <taxon>Bacillales</taxon>
        <taxon>Paenibacillaceae</taxon>
        <taxon>Paenibacillus</taxon>
    </lineage>
</organism>